<evidence type="ECO:0000256" key="8">
    <source>
        <dbReference type="ARBA" id="ARBA00023128"/>
    </source>
</evidence>
<evidence type="ECO:0000256" key="11">
    <source>
        <dbReference type="RuleBase" id="RU000488"/>
    </source>
</evidence>
<keyword evidence="13" id="KW-1185">Reference proteome</keyword>
<evidence type="ECO:0000256" key="4">
    <source>
        <dbReference type="ARBA" id="ARBA00022692"/>
    </source>
</evidence>
<dbReference type="InterPro" id="IPR018108">
    <property type="entry name" value="MCP_transmembrane"/>
</dbReference>
<protein>
    <submittedName>
        <fullName evidence="12">Uncharacterized protein</fullName>
    </submittedName>
</protein>
<keyword evidence="7" id="KW-1133">Transmembrane helix</keyword>
<evidence type="ECO:0000256" key="2">
    <source>
        <dbReference type="ARBA" id="ARBA00006375"/>
    </source>
</evidence>
<keyword evidence="3 11" id="KW-0813">Transport</keyword>
<dbReference type="GO" id="GO:0005743">
    <property type="term" value="C:mitochondrial inner membrane"/>
    <property type="evidence" value="ECO:0007669"/>
    <property type="project" value="UniProtKB-SubCell"/>
</dbReference>
<dbReference type="GO" id="GO:0015215">
    <property type="term" value="F:nucleotide transmembrane transporter activity"/>
    <property type="evidence" value="ECO:0007669"/>
    <property type="project" value="UniProtKB-ARBA"/>
</dbReference>
<keyword evidence="9 10" id="KW-0472">Membrane</keyword>
<evidence type="ECO:0000256" key="7">
    <source>
        <dbReference type="ARBA" id="ARBA00022989"/>
    </source>
</evidence>
<keyword evidence="6" id="KW-0999">Mitochondrion inner membrane</keyword>
<proteinExistence type="inferred from homology"/>
<dbReference type="Proteomes" id="UP000664132">
    <property type="component" value="Unassembled WGS sequence"/>
</dbReference>
<dbReference type="PRINTS" id="PR00926">
    <property type="entry name" value="MITOCARRIER"/>
</dbReference>
<keyword evidence="4 10" id="KW-0812">Transmembrane</keyword>
<dbReference type="PANTHER" id="PTHR45683">
    <property type="entry name" value="MITOCHONDRIAL NICOTINAMIDE ADENINE DINUCLEOTIDE TRANSPORTER 1-RELATED-RELATED"/>
    <property type="match status" value="1"/>
</dbReference>
<evidence type="ECO:0000256" key="5">
    <source>
        <dbReference type="ARBA" id="ARBA00022737"/>
    </source>
</evidence>
<evidence type="ECO:0000313" key="13">
    <source>
        <dbReference type="Proteomes" id="UP000664132"/>
    </source>
</evidence>
<reference evidence="12" key="1">
    <citation type="submission" date="2021-02" db="EMBL/GenBank/DDBJ databases">
        <title>Genome sequence Cadophora malorum strain M34.</title>
        <authorList>
            <person name="Stefanovic E."/>
            <person name="Vu D."/>
            <person name="Scully C."/>
            <person name="Dijksterhuis J."/>
            <person name="Roader J."/>
            <person name="Houbraken J."/>
        </authorList>
    </citation>
    <scope>NUCLEOTIDE SEQUENCE</scope>
    <source>
        <strain evidence="12">M34</strain>
    </source>
</reference>
<keyword evidence="8" id="KW-0496">Mitochondrion</keyword>
<evidence type="ECO:0000256" key="3">
    <source>
        <dbReference type="ARBA" id="ARBA00022448"/>
    </source>
</evidence>
<feature type="repeat" description="Solcar" evidence="10">
    <location>
        <begin position="124"/>
        <end position="211"/>
    </location>
</feature>
<gene>
    <name evidence="12" type="ORF">IFR04_003527</name>
</gene>
<dbReference type="Pfam" id="PF00153">
    <property type="entry name" value="Mito_carr"/>
    <property type="match status" value="3"/>
</dbReference>
<evidence type="ECO:0000256" key="10">
    <source>
        <dbReference type="PROSITE-ProRule" id="PRU00282"/>
    </source>
</evidence>
<dbReference type="Gene3D" id="1.50.40.10">
    <property type="entry name" value="Mitochondrial carrier domain"/>
    <property type="match status" value="1"/>
</dbReference>
<dbReference type="PROSITE" id="PS50920">
    <property type="entry name" value="SOLCAR"/>
    <property type="match status" value="3"/>
</dbReference>
<dbReference type="SUPFAM" id="SSF103506">
    <property type="entry name" value="Mitochondrial carrier"/>
    <property type="match status" value="1"/>
</dbReference>
<dbReference type="InterPro" id="IPR023395">
    <property type="entry name" value="MCP_dom_sf"/>
</dbReference>
<keyword evidence="5" id="KW-0677">Repeat</keyword>
<dbReference type="EMBL" id="JAFJYH010000036">
    <property type="protein sequence ID" value="KAG4423293.1"/>
    <property type="molecule type" value="Genomic_DNA"/>
</dbReference>
<dbReference type="OrthoDB" id="428293at2759"/>
<sequence>MSENHARLSPALVETIAGLSAGTISTLAVHPLDVIKTRLQIQRNTSRTPINAFTILRSLLSNTHPIQSLYRGLTPNLIGNASSWALFFYFKSLVETQLIAFHARPSQPLSDSGHNVPAASRSVLTPLDYFLASGISGTLITLSTNPIWVLKTRMLSSDKGAEGAYKSMWHGAGQVFRNEGVRGFYKGVGVSLLGNSHGAVQFAVYEPMKNVWRKFLAQNALQEPMQDGKEEKLGNTATLVISSSAKIFAGTVTYPYQVIRSRLQTYHSEKLYGKGIIGVGTKIWREEGLRGFYRGLGTNVLRVLPATWVTFLVYENVRYYLPLWDGAA</sequence>
<evidence type="ECO:0000256" key="1">
    <source>
        <dbReference type="ARBA" id="ARBA00004448"/>
    </source>
</evidence>
<comment type="caution">
    <text evidence="12">The sequence shown here is derived from an EMBL/GenBank/DDBJ whole genome shotgun (WGS) entry which is preliminary data.</text>
</comment>
<feature type="repeat" description="Solcar" evidence="10">
    <location>
        <begin position="9"/>
        <end position="97"/>
    </location>
</feature>
<feature type="repeat" description="Solcar" evidence="10">
    <location>
        <begin position="237"/>
        <end position="320"/>
    </location>
</feature>
<comment type="subcellular location">
    <subcellularLocation>
        <location evidence="1">Mitochondrion inner membrane</location>
        <topology evidence="1">Multi-pass membrane protein</topology>
    </subcellularLocation>
</comment>
<name>A0A8H8BTR9_9HELO</name>
<accession>A0A8H8BTR9</accession>
<dbReference type="InterPro" id="IPR002067">
    <property type="entry name" value="MCP"/>
</dbReference>
<dbReference type="AlphaFoldDB" id="A0A8H8BTR9"/>
<evidence type="ECO:0000313" key="12">
    <source>
        <dbReference type="EMBL" id="KAG4423293.1"/>
    </source>
</evidence>
<dbReference type="InterPro" id="IPR044712">
    <property type="entry name" value="SLC25A32-like"/>
</dbReference>
<organism evidence="12 13">
    <name type="scientific">Cadophora malorum</name>
    <dbReference type="NCBI Taxonomy" id="108018"/>
    <lineage>
        <taxon>Eukaryota</taxon>
        <taxon>Fungi</taxon>
        <taxon>Dikarya</taxon>
        <taxon>Ascomycota</taxon>
        <taxon>Pezizomycotina</taxon>
        <taxon>Leotiomycetes</taxon>
        <taxon>Helotiales</taxon>
        <taxon>Ploettnerulaceae</taxon>
        <taxon>Cadophora</taxon>
    </lineage>
</organism>
<comment type="similarity">
    <text evidence="2 11">Belongs to the mitochondrial carrier (TC 2.A.29) family.</text>
</comment>
<evidence type="ECO:0000256" key="6">
    <source>
        <dbReference type="ARBA" id="ARBA00022792"/>
    </source>
</evidence>
<evidence type="ECO:0000256" key="9">
    <source>
        <dbReference type="ARBA" id="ARBA00023136"/>
    </source>
</evidence>